<comment type="subcellular location">
    <subcellularLocation>
        <location evidence="1">Mitochondrion inner membrane</location>
        <topology evidence="1">Peripheral membrane protein</topology>
        <orientation evidence="1">Matrix side</orientation>
    </subcellularLocation>
</comment>
<dbReference type="GO" id="GO:0005744">
    <property type="term" value="C:TIM23 mitochondrial import inner membrane translocase complex"/>
    <property type="evidence" value="ECO:0007669"/>
    <property type="project" value="InterPro"/>
</dbReference>
<dbReference type="Pfam" id="PF03656">
    <property type="entry name" value="Pam16"/>
    <property type="match status" value="1"/>
</dbReference>
<evidence type="ECO:0000256" key="4">
    <source>
        <dbReference type="ARBA" id="ARBA00022792"/>
    </source>
</evidence>
<evidence type="ECO:0000313" key="14">
    <source>
        <dbReference type="WBParaSite" id="TCLT_0000640301-mRNA-1"/>
    </source>
</evidence>
<feature type="region of interest" description="Disordered" evidence="11">
    <location>
        <begin position="32"/>
        <end position="54"/>
    </location>
</feature>
<dbReference type="OMA" id="AKYLIQI"/>
<dbReference type="Gene3D" id="1.10.287.110">
    <property type="entry name" value="DnaJ domain"/>
    <property type="match status" value="1"/>
</dbReference>
<dbReference type="PANTHER" id="PTHR12388:SF0">
    <property type="entry name" value="MITOCHONDRIAL IMPORT INNER MEMBRANE TRANSLOCASE SUBUNIT TIM16"/>
    <property type="match status" value="1"/>
</dbReference>
<keyword evidence="13" id="KW-1185">Reference proteome</keyword>
<evidence type="ECO:0000256" key="8">
    <source>
        <dbReference type="ARBA" id="ARBA00023136"/>
    </source>
</evidence>
<reference evidence="14" key="1">
    <citation type="submission" date="2017-02" db="UniProtKB">
        <authorList>
            <consortium name="WormBaseParasite"/>
        </authorList>
    </citation>
    <scope>IDENTIFICATION</scope>
</reference>
<evidence type="ECO:0000256" key="2">
    <source>
        <dbReference type="ARBA" id="ARBA00008817"/>
    </source>
</evidence>
<dbReference type="STRING" id="103827.A0A0N5D0R5"/>
<organism evidence="14">
    <name type="scientific">Thelazia callipaeda</name>
    <name type="common">Oriental eyeworm</name>
    <name type="synonym">Parasitic nematode</name>
    <dbReference type="NCBI Taxonomy" id="103827"/>
    <lineage>
        <taxon>Eukaryota</taxon>
        <taxon>Metazoa</taxon>
        <taxon>Ecdysozoa</taxon>
        <taxon>Nematoda</taxon>
        <taxon>Chromadorea</taxon>
        <taxon>Rhabditida</taxon>
        <taxon>Spirurina</taxon>
        <taxon>Spiruromorpha</taxon>
        <taxon>Thelazioidea</taxon>
        <taxon>Thelaziidae</taxon>
        <taxon>Thelazia</taxon>
    </lineage>
</organism>
<evidence type="ECO:0000256" key="9">
    <source>
        <dbReference type="ARBA" id="ARBA00059904"/>
    </source>
</evidence>
<evidence type="ECO:0000256" key="6">
    <source>
        <dbReference type="ARBA" id="ARBA00023010"/>
    </source>
</evidence>
<dbReference type="AlphaFoldDB" id="A0A0N5D0R5"/>
<keyword evidence="5" id="KW-0653">Protein transport</keyword>
<keyword evidence="4" id="KW-0999">Mitochondrion inner membrane</keyword>
<dbReference type="FunFam" id="1.10.287.110:FF:000006">
    <property type="entry name" value="Import inner membrane translocase subunit TIM16"/>
    <property type="match status" value="1"/>
</dbReference>
<dbReference type="Proteomes" id="UP000276776">
    <property type="component" value="Unassembled WGS sequence"/>
</dbReference>
<evidence type="ECO:0000313" key="13">
    <source>
        <dbReference type="Proteomes" id="UP000276776"/>
    </source>
</evidence>
<reference evidence="12 13" key="2">
    <citation type="submission" date="2018-11" db="EMBL/GenBank/DDBJ databases">
        <authorList>
            <consortium name="Pathogen Informatics"/>
        </authorList>
    </citation>
    <scope>NUCLEOTIDE SEQUENCE [LARGE SCALE GENOMIC DNA]</scope>
</reference>
<evidence type="ECO:0000256" key="7">
    <source>
        <dbReference type="ARBA" id="ARBA00023128"/>
    </source>
</evidence>
<dbReference type="EMBL" id="UYYF01004411">
    <property type="protein sequence ID" value="VDN03740.1"/>
    <property type="molecule type" value="Genomic_DNA"/>
</dbReference>
<proteinExistence type="inferred from homology"/>
<comment type="function">
    <text evidence="9">Regulates ATP-dependent protein translocation into the mitochondrial matrix.</text>
</comment>
<evidence type="ECO:0000313" key="12">
    <source>
        <dbReference type="EMBL" id="VDN03740.1"/>
    </source>
</evidence>
<dbReference type="InterPro" id="IPR005341">
    <property type="entry name" value="Tim16"/>
</dbReference>
<dbReference type="WBParaSite" id="TCLT_0000640301-mRNA-1">
    <property type="protein sequence ID" value="TCLT_0000640301-mRNA-1"/>
    <property type="gene ID" value="TCLT_0000640301"/>
</dbReference>
<name>A0A0N5D0R5_THECL</name>
<keyword evidence="7" id="KW-0496">Mitochondrion</keyword>
<evidence type="ECO:0000256" key="3">
    <source>
        <dbReference type="ARBA" id="ARBA00022448"/>
    </source>
</evidence>
<protein>
    <recommendedName>
        <fullName evidence="10">Mitochondrial import inner membrane translocase subunit tim-16</fullName>
    </recommendedName>
</protein>
<comment type="similarity">
    <text evidence="2">Belongs to the TIM16/PAM16 family.</text>
</comment>
<evidence type="ECO:0000256" key="10">
    <source>
        <dbReference type="ARBA" id="ARBA00071356"/>
    </source>
</evidence>
<accession>A0A0N5D0R5</accession>
<feature type="compositionally biased region" description="Polar residues" evidence="11">
    <location>
        <begin position="34"/>
        <end position="48"/>
    </location>
</feature>
<evidence type="ECO:0000256" key="1">
    <source>
        <dbReference type="ARBA" id="ARBA00004443"/>
    </source>
</evidence>
<dbReference type="GO" id="GO:0030150">
    <property type="term" value="P:protein import into mitochondrial matrix"/>
    <property type="evidence" value="ECO:0007669"/>
    <property type="project" value="InterPro"/>
</dbReference>
<dbReference type="PANTHER" id="PTHR12388">
    <property type="entry name" value="MITOCHONDRIA ASSOCIATED GRANULOCYTE MACROPHAGE CSF SIGNALING MOLECULE"/>
    <property type="match status" value="1"/>
</dbReference>
<keyword evidence="3" id="KW-0813">Transport</keyword>
<dbReference type="InterPro" id="IPR036869">
    <property type="entry name" value="J_dom_sf"/>
</dbReference>
<evidence type="ECO:0000256" key="11">
    <source>
        <dbReference type="SAM" id="MobiDB-lite"/>
    </source>
</evidence>
<feature type="region of interest" description="Disordered" evidence="11">
    <location>
        <begin position="117"/>
        <end position="140"/>
    </location>
</feature>
<dbReference type="OrthoDB" id="10262892at2759"/>
<keyword evidence="8" id="KW-0472">Membrane</keyword>
<keyword evidence="6" id="KW-0811">Translocation</keyword>
<sequence>MVWKSAIKIVIATSEALSKAFARAVREEIRASQHAATNRAHQTGQSNAEAREASRTNARLGISLQEAMKILNVEDPLNLSEVEKKYKHLFAINDKTKGGSLYLQSKVYRAKERIDEEFEKRGESSSENIQEAKEVTKERL</sequence>
<gene>
    <name evidence="12" type="ORF">TCLT_LOCUS6392</name>
</gene>
<evidence type="ECO:0000256" key="5">
    <source>
        <dbReference type="ARBA" id="ARBA00022927"/>
    </source>
</evidence>